<dbReference type="InterPro" id="IPR033427">
    <property type="entry name" value="DUF5123"/>
</dbReference>
<dbReference type="Pfam" id="PF17161">
    <property type="entry name" value="DUF5123"/>
    <property type="match status" value="1"/>
</dbReference>
<protein>
    <recommendedName>
        <fullName evidence="1">DUF5123 domain-containing protein</fullName>
    </recommendedName>
</protein>
<dbReference type="Gene3D" id="2.160.20.10">
    <property type="entry name" value="Single-stranded right-handed beta-helix, Pectin lyase-like"/>
    <property type="match status" value="1"/>
</dbReference>
<dbReference type="InterPro" id="IPR006626">
    <property type="entry name" value="PbH1"/>
</dbReference>
<dbReference type="EMBL" id="UINC01089544">
    <property type="protein sequence ID" value="SVC40732.1"/>
    <property type="molecule type" value="Genomic_DNA"/>
</dbReference>
<dbReference type="SUPFAM" id="SSF51126">
    <property type="entry name" value="Pectin lyase-like"/>
    <property type="match status" value="1"/>
</dbReference>
<feature type="non-terminal residue" evidence="2">
    <location>
        <position position="393"/>
    </location>
</feature>
<accession>A0A382M056</accession>
<evidence type="ECO:0000259" key="1">
    <source>
        <dbReference type="Pfam" id="PF17161"/>
    </source>
</evidence>
<sequence length="393" mass="42121">TGSDSTGDGTYENPFATIQKGIDAANSGDTVSVAAGTYVENLFWETKNISVIGMDGSESTIIDGSGLDNVLRIRNVNNSSTLQGFTIQNGSTLSSSGHPWFFGGGVVISWASLTVRDVIIQDNESHNNTRGHALFVENSSSLFDNVIVKNNNKGGIRLNASGAYPEFTGVTISGNTGGYGLEVYDTGVQMDNSIIENNDYGGLWYEGVGFNSSLITNTLFASNGSSTSVAGGLHVVNSGQDLIVDNCTFYNNSRTQSLGADIYSQGNYWNNSDYEGNNITVSNSIFVNESINASSSIYAVENSNVDSLYLYYNLFSFNEPFAENDETNYYMLQSNIFNSNPLFCNPDSGDYTLSENSPCFGSGQDGSDMGAFGVGCGTLEIEFPSIVNIWDVP</sequence>
<organism evidence="2">
    <name type="scientific">marine metagenome</name>
    <dbReference type="NCBI Taxonomy" id="408172"/>
    <lineage>
        <taxon>unclassified sequences</taxon>
        <taxon>metagenomes</taxon>
        <taxon>ecological metagenomes</taxon>
    </lineage>
</organism>
<feature type="non-terminal residue" evidence="2">
    <location>
        <position position="1"/>
    </location>
</feature>
<name>A0A382M056_9ZZZZ</name>
<dbReference type="SMART" id="SM00710">
    <property type="entry name" value="PbH1"/>
    <property type="match status" value="5"/>
</dbReference>
<gene>
    <name evidence="2" type="ORF">METZ01_LOCUS293586</name>
</gene>
<dbReference type="AlphaFoldDB" id="A0A382M056"/>
<dbReference type="InterPro" id="IPR012334">
    <property type="entry name" value="Pectin_lyas_fold"/>
</dbReference>
<dbReference type="InterPro" id="IPR011050">
    <property type="entry name" value="Pectin_lyase_fold/virulence"/>
</dbReference>
<feature type="domain" description="DUF5123" evidence="1">
    <location>
        <begin position="243"/>
        <end position="360"/>
    </location>
</feature>
<reference evidence="2" key="1">
    <citation type="submission" date="2018-05" db="EMBL/GenBank/DDBJ databases">
        <authorList>
            <person name="Lanie J.A."/>
            <person name="Ng W.-L."/>
            <person name="Kazmierczak K.M."/>
            <person name="Andrzejewski T.M."/>
            <person name="Davidsen T.M."/>
            <person name="Wayne K.J."/>
            <person name="Tettelin H."/>
            <person name="Glass J.I."/>
            <person name="Rusch D."/>
            <person name="Podicherti R."/>
            <person name="Tsui H.-C.T."/>
            <person name="Winkler M.E."/>
        </authorList>
    </citation>
    <scope>NUCLEOTIDE SEQUENCE</scope>
</reference>
<evidence type="ECO:0000313" key="2">
    <source>
        <dbReference type="EMBL" id="SVC40732.1"/>
    </source>
</evidence>
<proteinExistence type="predicted"/>